<proteinExistence type="predicted"/>
<feature type="compositionally biased region" description="Basic and acidic residues" evidence="1">
    <location>
        <begin position="105"/>
        <end position="126"/>
    </location>
</feature>
<feature type="region of interest" description="Disordered" evidence="1">
    <location>
        <begin position="105"/>
        <end position="136"/>
    </location>
</feature>
<evidence type="ECO:0000256" key="1">
    <source>
        <dbReference type="SAM" id="MobiDB-lite"/>
    </source>
</evidence>
<reference evidence="3" key="1">
    <citation type="submission" date="2025-08" db="UniProtKB">
        <authorList>
            <consortium name="RefSeq"/>
        </authorList>
    </citation>
    <scope>IDENTIFICATION</scope>
    <source>
        <tissue evidence="3">Brain</tissue>
    </source>
</reference>
<dbReference type="AlphaFoldDB" id="A0AAJ7VIZ6"/>
<sequence>MPSTKPKARVLVASRQMIDGNEVASLRDQSHPPLLTLTGTVHLAATDPIRPSSVQAAITGKASVSAVLQDATITEPRLNRQLSTINRQETKAQYYKDLCKQVEERKQQRERERRRNTSEEQEHNETMQHSIWGMPGSGAPNYHLGTVRRTRSLYTAGILPQEQICDKGFSGIPFRRL</sequence>
<name>A0AAJ7VIZ6_LATCA</name>
<dbReference type="GeneID" id="108900017"/>
<accession>A0AAJ7VIZ6</accession>
<protein>
    <submittedName>
        <fullName evidence="3">Uncharacterized protein LOC108900017</fullName>
    </submittedName>
</protein>
<organism evidence="2 3">
    <name type="scientific">Lates calcarifer</name>
    <name type="common">Barramundi</name>
    <name type="synonym">Holocentrus calcarifer</name>
    <dbReference type="NCBI Taxonomy" id="8187"/>
    <lineage>
        <taxon>Eukaryota</taxon>
        <taxon>Metazoa</taxon>
        <taxon>Chordata</taxon>
        <taxon>Craniata</taxon>
        <taxon>Vertebrata</taxon>
        <taxon>Euteleostomi</taxon>
        <taxon>Actinopterygii</taxon>
        <taxon>Neopterygii</taxon>
        <taxon>Teleostei</taxon>
        <taxon>Neoteleostei</taxon>
        <taxon>Acanthomorphata</taxon>
        <taxon>Carangaria</taxon>
        <taxon>Carangaria incertae sedis</taxon>
        <taxon>Centropomidae</taxon>
        <taxon>Lates</taxon>
    </lineage>
</organism>
<gene>
    <name evidence="3" type="primary">LOC108900017</name>
</gene>
<dbReference type="Proteomes" id="UP000694890">
    <property type="component" value="Linkage group LG24"/>
</dbReference>
<dbReference type="RefSeq" id="XP_018556316.2">
    <property type="nucleotide sequence ID" value="XM_018700800.2"/>
</dbReference>
<evidence type="ECO:0000313" key="3">
    <source>
        <dbReference type="RefSeq" id="XP_018556316.2"/>
    </source>
</evidence>
<evidence type="ECO:0000313" key="2">
    <source>
        <dbReference type="Proteomes" id="UP000694890"/>
    </source>
</evidence>
<dbReference type="KEGG" id="lcf:108900017"/>